<dbReference type="Proteomes" id="UP000316921">
    <property type="component" value="Chromosome"/>
</dbReference>
<dbReference type="InterPro" id="IPR017850">
    <property type="entry name" value="Alkaline_phosphatase_core_sf"/>
</dbReference>
<dbReference type="EMBL" id="CP036287">
    <property type="protein sequence ID" value="QDU67844.1"/>
    <property type="molecule type" value="Genomic_DNA"/>
</dbReference>
<dbReference type="RefSeq" id="WP_145066363.1">
    <property type="nucleotide sequence ID" value="NZ_CP036287.1"/>
</dbReference>
<dbReference type="Gene3D" id="3.40.720.10">
    <property type="entry name" value="Alkaline Phosphatase, subunit A"/>
    <property type="match status" value="1"/>
</dbReference>
<organism evidence="3 4">
    <name type="scientific">Engelhardtia mirabilis</name>
    <dbReference type="NCBI Taxonomy" id="2528011"/>
    <lineage>
        <taxon>Bacteria</taxon>
        <taxon>Pseudomonadati</taxon>
        <taxon>Planctomycetota</taxon>
        <taxon>Planctomycetia</taxon>
        <taxon>Planctomycetia incertae sedis</taxon>
        <taxon>Engelhardtia</taxon>
    </lineage>
</organism>
<sequence length="845" mass="89854">MRHRHRLHCAVLAAALGAACGSERAPSADPGAGPAAGSASGSIDLLGVGREAWFDFDARAPGERVLLDASTLAASDWHGSVRIAALATPAELAAFEQGTVIHPDGSIEMRAPRGALVHFLALDDVRGPAVTSIEISGTITTQGLTGQLEDGYARVGIFQLDTDTWPGSPAGLIPHILSNHFDDPEFENSPPPTPVRLRVARDPQAKAIALVTEFIDERGTGDAAARFEHLRVASMGPAARALEVAAEVIDPGTNGDRARLARFDVDLVHRFGYALPLGARLVLPIDDFAGAGSVEFYVAALGHERNAEWTVDVTWADAGGHETRLARSAIALEADGDPHTPPAGWQRVVASLPEGADAGALIVAVEGTGREDEAWPTAPLVASPRLLPTEPTEDARPNVLVISLDTVRADRLGSYGGDPRLSGSFDTLAESSVLFADAWSTAPYTLPAHMSLFSGQYPSVHGVQRPSLRRDRQRTPMLAELLAERGYRTAAFTGGAMLLPVFGFAAGFERYGVLDPWFHEESERVQVLLDAFPGFGPRAEAASGIGAIEAQLDLFEGEPWLLFLHTYAAHEFDPPAKHLAAIDALAGLPADDPDIRLYLANGQPPPPPIRERLMQLYDGGVRHADELVGVLMELLRERGEFDNTIVVVLSDHGKEIGEHGVVGHGHTLYEELVEVPLLIHAPGLAPAVSNSPAQLVDVLPSLCGLLGIGVPAGVQGRDLFAKNLPGRDRGLWAEVDGVVTMRARREGSRKLIERLDEPGVEAFDLDRDPLELDPGAATPDALARLHAYAEELELVRRSLPSEAGAASALDAADRARLEALGYMVAEDGSFVPPPSSQSPASADRP</sequence>
<evidence type="ECO:0000313" key="3">
    <source>
        <dbReference type="EMBL" id="QDU67844.1"/>
    </source>
</evidence>
<dbReference type="AlphaFoldDB" id="A0A518BLK0"/>
<dbReference type="GO" id="GO:0047753">
    <property type="term" value="F:choline-sulfatase activity"/>
    <property type="evidence" value="ECO:0007669"/>
    <property type="project" value="UniProtKB-EC"/>
</dbReference>
<gene>
    <name evidence="3" type="primary">betC_18</name>
    <name evidence="3" type="ORF">Pla133_29330</name>
</gene>
<dbReference type="KEGG" id="pbap:Pla133_29330"/>
<name>A0A518BLK0_9BACT</name>
<dbReference type="EC" id="3.1.6.6" evidence="3"/>
<dbReference type="InterPro" id="IPR052701">
    <property type="entry name" value="GAG_Ulvan_Degrading_Sulfatases"/>
</dbReference>
<evidence type="ECO:0000259" key="2">
    <source>
        <dbReference type="Pfam" id="PF00884"/>
    </source>
</evidence>
<dbReference type="CDD" id="cd16148">
    <property type="entry name" value="sulfatase_like"/>
    <property type="match status" value="1"/>
</dbReference>
<feature type="domain" description="Sulfatase N-terminal" evidence="2">
    <location>
        <begin position="397"/>
        <end position="708"/>
    </location>
</feature>
<keyword evidence="4" id="KW-1185">Reference proteome</keyword>
<accession>A0A518BLK0</accession>
<protein>
    <submittedName>
        <fullName evidence="3">Choline-sulfatase</fullName>
        <ecNumber evidence="3">3.1.6.6</ecNumber>
    </submittedName>
</protein>
<proteinExistence type="predicted"/>
<reference evidence="3 4" key="1">
    <citation type="submission" date="2019-02" db="EMBL/GenBank/DDBJ databases">
        <title>Deep-cultivation of Planctomycetes and their phenomic and genomic characterization uncovers novel biology.</title>
        <authorList>
            <person name="Wiegand S."/>
            <person name="Jogler M."/>
            <person name="Boedeker C."/>
            <person name="Pinto D."/>
            <person name="Vollmers J."/>
            <person name="Rivas-Marin E."/>
            <person name="Kohn T."/>
            <person name="Peeters S.H."/>
            <person name="Heuer A."/>
            <person name="Rast P."/>
            <person name="Oberbeckmann S."/>
            <person name="Bunk B."/>
            <person name="Jeske O."/>
            <person name="Meyerdierks A."/>
            <person name="Storesund J.E."/>
            <person name="Kallscheuer N."/>
            <person name="Luecker S."/>
            <person name="Lage O.M."/>
            <person name="Pohl T."/>
            <person name="Merkel B.J."/>
            <person name="Hornburger P."/>
            <person name="Mueller R.-W."/>
            <person name="Bruemmer F."/>
            <person name="Labrenz M."/>
            <person name="Spormann A.M."/>
            <person name="Op den Camp H."/>
            <person name="Overmann J."/>
            <person name="Amann R."/>
            <person name="Jetten M.S.M."/>
            <person name="Mascher T."/>
            <person name="Medema M.H."/>
            <person name="Devos D.P."/>
            <person name="Kaster A.-K."/>
            <person name="Ovreas L."/>
            <person name="Rohde M."/>
            <person name="Galperin M.Y."/>
            <person name="Jogler C."/>
        </authorList>
    </citation>
    <scope>NUCLEOTIDE SEQUENCE [LARGE SCALE GENOMIC DNA]</scope>
    <source>
        <strain evidence="3 4">Pla133</strain>
    </source>
</reference>
<dbReference type="PANTHER" id="PTHR43751">
    <property type="entry name" value="SULFATASE"/>
    <property type="match status" value="1"/>
</dbReference>
<evidence type="ECO:0000313" key="4">
    <source>
        <dbReference type="Proteomes" id="UP000316921"/>
    </source>
</evidence>
<keyword evidence="3" id="KW-0378">Hydrolase</keyword>
<dbReference type="InterPro" id="IPR000917">
    <property type="entry name" value="Sulfatase_N"/>
</dbReference>
<evidence type="ECO:0000256" key="1">
    <source>
        <dbReference type="SAM" id="MobiDB-lite"/>
    </source>
</evidence>
<dbReference type="PROSITE" id="PS51257">
    <property type="entry name" value="PROKAR_LIPOPROTEIN"/>
    <property type="match status" value="1"/>
</dbReference>
<feature type="region of interest" description="Disordered" evidence="1">
    <location>
        <begin position="826"/>
        <end position="845"/>
    </location>
</feature>
<dbReference type="Pfam" id="PF00884">
    <property type="entry name" value="Sulfatase"/>
    <property type="match status" value="1"/>
</dbReference>
<dbReference type="SUPFAM" id="SSF53649">
    <property type="entry name" value="Alkaline phosphatase-like"/>
    <property type="match status" value="1"/>
</dbReference>
<dbReference type="PANTHER" id="PTHR43751:SF3">
    <property type="entry name" value="SULFATASE N-TERMINAL DOMAIN-CONTAINING PROTEIN"/>
    <property type="match status" value="1"/>
</dbReference>